<dbReference type="AlphaFoldDB" id="A0A0C2GXK8"/>
<protein>
    <recommendedName>
        <fullName evidence="4">Reverse transcriptase domain-containing protein</fullName>
    </recommendedName>
</protein>
<organism evidence="2 3">
    <name type="scientific">Ancylostoma duodenale</name>
    <dbReference type="NCBI Taxonomy" id="51022"/>
    <lineage>
        <taxon>Eukaryota</taxon>
        <taxon>Metazoa</taxon>
        <taxon>Ecdysozoa</taxon>
        <taxon>Nematoda</taxon>
        <taxon>Chromadorea</taxon>
        <taxon>Rhabditida</taxon>
        <taxon>Rhabditina</taxon>
        <taxon>Rhabditomorpha</taxon>
        <taxon>Strongyloidea</taxon>
        <taxon>Ancylostomatidae</taxon>
        <taxon>Ancylostomatinae</taxon>
        <taxon>Ancylostoma</taxon>
    </lineage>
</organism>
<name>A0A0C2GXK8_9BILA</name>
<evidence type="ECO:0008006" key="4">
    <source>
        <dbReference type="Google" id="ProtNLM"/>
    </source>
</evidence>
<dbReference type="Proteomes" id="UP000054047">
    <property type="component" value="Unassembled WGS sequence"/>
</dbReference>
<keyword evidence="3" id="KW-1185">Reference proteome</keyword>
<reference evidence="2 3" key="1">
    <citation type="submission" date="2013-12" db="EMBL/GenBank/DDBJ databases">
        <title>Draft genome of the parsitic nematode Ancylostoma duodenale.</title>
        <authorList>
            <person name="Mitreva M."/>
        </authorList>
    </citation>
    <scope>NUCLEOTIDE SEQUENCE [LARGE SCALE GENOMIC DNA]</scope>
    <source>
        <strain evidence="2 3">Zhejiang</strain>
    </source>
</reference>
<dbReference type="OrthoDB" id="5845191at2759"/>
<feature type="compositionally biased region" description="Polar residues" evidence="1">
    <location>
        <begin position="157"/>
        <end position="166"/>
    </location>
</feature>
<feature type="compositionally biased region" description="Basic and acidic residues" evidence="1">
    <location>
        <begin position="137"/>
        <end position="146"/>
    </location>
</feature>
<accession>A0A0C2GXK8</accession>
<sequence length="221" mass="24846">MKVFKCILDSRPRSIVSATSNQCGYIKGCGTIDAIYAVRLLVERHRAVHLALLDLEKAFDCVTRELIWMTQRVHGVPEEYVRWIKMHLSPSGVGQHSPAIVYALRVRHHQGYPEAASMVSTISLRCDDSLREEGRTACKTRSKDRSGTVCVDGNDLENANPTQVQSLPDGRKTGRPSWDGVLAAAKVTKQVLQTMEMRKLRWSISVTSKDKVSNEMVRFTF</sequence>
<gene>
    <name evidence="2" type="ORF">ANCDUO_05902</name>
</gene>
<dbReference type="PANTHER" id="PTHR19446">
    <property type="entry name" value="REVERSE TRANSCRIPTASES"/>
    <property type="match status" value="1"/>
</dbReference>
<dbReference type="EMBL" id="KN728429">
    <property type="protein sequence ID" value="KIH63794.1"/>
    <property type="molecule type" value="Genomic_DNA"/>
</dbReference>
<evidence type="ECO:0000313" key="2">
    <source>
        <dbReference type="EMBL" id="KIH63794.1"/>
    </source>
</evidence>
<proteinExistence type="predicted"/>
<evidence type="ECO:0000256" key="1">
    <source>
        <dbReference type="SAM" id="MobiDB-lite"/>
    </source>
</evidence>
<evidence type="ECO:0000313" key="3">
    <source>
        <dbReference type="Proteomes" id="UP000054047"/>
    </source>
</evidence>
<feature type="region of interest" description="Disordered" evidence="1">
    <location>
        <begin position="137"/>
        <end position="176"/>
    </location>
</feature>